<dbReference type="AlphaFoldDB" id="A0A4R2TVU3"/>
<gene>
    <name evidence="3" type="ORF">EDD79_1001115</name>
</gene>
<dbReference type="EMBL" id="SLYC01000001">
    <property type="protein sequence ID" value="TCQ08031.1"/>
    <property type="molecule type" value="Genomic_DNA"/>
</dbReference>
<comment type="caution">
    <text evidence="3">The sequence shown here is derived from an EMBL/GenBank/DDBJ whole genome shotgun (WGS) entry which is preliminary data.</text>
</comment>
<feature type="transmembrane region" description="Helical" evidence="1">
    <location>
        <begin position="79"/>
        <end position="104"/>
    </location>
</feature>
<sequence>MASELSLIVLAVLFSSIISFIIQNLVFEWDKESGKKFFQCMLIILLMALILKRIPLIARIQLHYGFFTAIVFNIYKQNIFISSVVSFFTSIIINLADIGSGLLLHTTSSLLKEDITSSIELNTFLYLTMLAISVLLISFVNLTCREFYINKNTLNKYETVMPLVFILILFVISSLRIIQNISYANFHIAQLLMLVIIITIMGLLVSFFILTRDYLIKSSEYELMKKRIEIDSMTNTYVRESGLNYMREAIDVCKKDKKPISFGFIDINNLKHINDSYGHLEGDKCIVRVSGAINSILRKSDYICRLGGDEFVFALPGCEYIKAEDVVNRIRLELGKISSELSYDISISVGLYEKNPIEDIELEEIINTIDKEMYKDKINYKILTEKSL</sequence>
<dbReference type="Pfam" id="PF00990">
    <property type="entry name" value="GGDEF"/>
    <property type="match status" value="1"/>
</dbReference>
<evidence type="ECO:0000313" key="4">
    <source>
        <dbReference type="Proteomes" id="UP000295504"/>
    </source>
</evidence>
<dbReference type="RefSeq" id="WP_165913574.1">
    <property type="nucleotide sequence ID" value="NZ_CP058648.1"/>
</dbReference>
<keyword evidence="1" id="KW-1133">Transmembrane helix</keyword>
<reference evidence="3 4" key="1">
    <citation type="submission" date="2019-03" db="EMBL/GenBank/DDBJ databases">
        <title>Genomic Encyclopedia of Type Strains, Phase IV (KMG-IV): sequencing the most valuable type-strain genomes for metagenomic binning, comparative biology and taxonomic classification.</title>
        <authorList>
            <person name="Goeker M."/>
        </authorList>
    </citation>
    <scope>NUCLEOTIDE SEQUENCE [LARGE SCALE GENOMIC DNA]</scope>
    <source>
        <strain evidence="3 4">DSM 100013</strain>
    </source>
</reference>
<evidence type="ECO:0000259" key="2">
    <source>
        <dbReference type="PROSITE" id="PS50887"/>
    </source>
</evidence>
<feature type="transmembrane region" description="Helical" evidence="1">
    <location>
        <begin position="160"/>
        <end position="179"/>
    </location>
</feature>
<dbReference type="InterPro" id="IPR043128">
    <property type="entry name" value="Rev_trsase/Diguanyl_cyclase"/>
</dbReference>
<dbReference type="SMART" id="SM00267">
    <property type="entry name" value="GGDEF"/>
    <property type="match status" value="1"/>
</dbReference>
<feature type="transmembrane region" description="Helical" evidence="1">
    <location>
        <begin position="38"/>
        <end position="58"/>
    </location>
</feature>
<feature type="transmembrane region" description="Helical" evidence="1">
    <location>
        <begin position="124"/>
        <end position="148"/>
    </location>
</feature>
<feature type="transmembrane region" description="Helical" evidence="1">
    <location>
        <begin position="191"/>
        <end position="210"/>
    </location>
</feature>
<dbReference type="PROSITE" id="PS50887">
    <property type="entry name" value="GGDEF"/>
    <property type="match status" value="1"/>
</dbReference>
<dbReference type="NCBIfam" id="TIGR00254">
    <property type="entry name" value="GGDEF"/>
    <property type="match status" value="1"/>
</dbReference>
<evidence type="ECO:0000313" key="3">
    <source>
        <dbReference type="EMBL" id="TCQ08031.1"/>
    </source>
</evidence>
<dbReference type="PANTHER" id="PTHR45138:SF23">
    <property type="entry name" value="SIGNALING PROTEIN"/>
    <property type="match status" value="1"/>
</dbReference>
<dbReference type="SUPFAM" id="SSF55073">
    <property type="entry name" value="Nucleotide cyclase"/>
    <property type="match status" value="1"/>
</dbReference>
<dbReference type="Proteomes" id="UP000295504">
    <property type="component" value="Unassembled WGS sequence"/>
</dbReference>
<proteinExistence type="predicted"/>
<dbReference type="GO" id="GO:0005886">
    <property type="term" value="C:plasma membrane"/>
    <property type="evidence" value="ECO:0007669"/>
    <property type="project" value="TreeGrafter"/>
</dbReference>
<dbReference type="InterPro" id="IPR050469">
    <property type="entry name" value="Diguanylate_Cyclase"/>
</dbReference>
<evidence type="ECO:0000256" key="1">
    <source>
        <dbReference type="SAM" id="Phobius"/>
    </source>
</evidence>
<accession>A0A4R2TVU3</accession>
<keyword evidence="1" id="KW-0472">Membrane</keyword>
<dbReference type="GO" id="GO:0043709">
    <property type="term" value="P:cell adhesion involved in single-species biofilm formation"/>
    <property type="evidence" value="ECO:0007669"/>
    <property type="project" value="TreeGrafter"/>
</dbReference>
<keyword evidence="1" id="KW-0812">Transmembrane</keyword>
<dbReference type="InterPro" id="IPR029787">
    <property type="entry name" value="Nucleotide_cyclase"/>
</dbReference>
<name>A0A4R2TVU3_9FIRM</name>
<protein>
    <submittedName>
        <fullName evidence="3">Diguanylate cyclase (GGDEF)-like protein</fullName>
    </submittedName>
</protein>
<dbReference type="InterPro" id="IPR000160">
    <property type="entry name" value="GGDEF_dom"/>
</dbReference>
<dbReference type="GO" id="GO:0052621">
    <property type="term" value="F:diguanylate cyclase activity"/>
    <property type="evidence" value="ECO:0007669"/>
    <property type="project" value="TreeGrafter"/>
</dbReference>
<feature type="transmembrane region" description="Helical" evidence="1">
    <location>
        <begin position="7"/>
        <end position="26"/>
    </location>
</feature>
<keyword evidence="4" id="KW-1185">Reference proteome</keyword>
<feature type="domain" description="GGDEF" evidence="2">
    <location>
        <begin position="258"/>
        <end position="386"/>
    </location>
</feature>
<dbReference type="CDD" id="cd01949">
    <property type="entry name" value="GGDEF"/>
    <property type="match status" value="1"/>
</dbReference>
<dbReference type="GO" id="GO:1902201">
    <property type="term" value="P:negative regulation of bacterial-type flagellum-dependent cell motility"/>
    <property type="evidence" value="ECO:0007669"/>
    <property type="project" value="TreeGrafter"/>
</dbReference>
<dbReference type="Gene3D" id="3.30.70.270">
    <property type="match status" value="1"/>
</dbReference>
<dbReference type="PANTHER" id="PTHR45138">
    <property type="entry name" value="REGULATORY COMPONENTS OF SENSORY TRANSDUCTION SYSTEM"/>
    <property type="match status" value="1"/>
</dbReference>
<organism evidence="3 4">
    <name type="scientific">Serpentinicella alkaliphila</name>
    <dbReference type="NCBI Taxonomy" id="1734049"/>
    <lineage>
        <taxon>Bacteria</taxon>
        <taxon>Bacillati</taxon>
        <taxon>Bacillota</taxon>
        <taxon>Clostridia</taxon>
        <taxon>Peptostreptococcales</taxon>
        <taxon>Natronincolaceae</taxon>
        <taxon>Serpentinicella</taxon>
    </lineage>
</organism>